<dbReference type="AlphaFoldDB" id="A0A927FC85"/>
<comment type="subcellular location">
    <subcellularLocation>
        <location evidence="1">Cell outer membrane</location>
    </subcellularLocation>
</comment>
<evidence type="ECO:0000313" key="10">
    <source>
        <dbReference type="EMBL" id="MBD5780768.1"/>
    </source>
</evidence>
<dbReference type="InterPro" id="IPR003423">
    <property type="entry name" value="OMP_efflux"/>
</dbReference>
<dbReference type="PANTHER" id="PTHR30026:SF20">
    <property type="entry name" value="OUTER MEMBRANE PROTEIN TOLC"/>
    <property type="match status" value="1"/>
</dbReference>
<evidence type="ECO:0000256" key="5">
    <source>
        <dbReference type="ARBA" id="ARBA00022692"/>
    </source>
</evidence>
<evidence type="ECO:0000256" key="2">
    <source>
        <dbReference type="ARBA" id="ARBA00007613"/>
    </source>
</evidence>
<keyword evidence="7" id="KW-0998">Cell outer membrane</keyword>
<feature type="chain" id="PRO_5037921313" evidence="9">
    <location>
        <begin position="21"/>
        <end position="442"/>
    </location>
</feature>
<keyword evidence="8" id="KW-0175">Coiled coil</keyword>
<dbReference type="InterPro" id="IPR051906">
    <property type="entry name" value="TolC-like"/>
</dbReference>
<name>A0A927FC85_9BACT</name>
<evidence type="ECO:0000256" key="9">
    <source>
        <dbReference type="SAM" id="SignalP"/>
    </source>
</evidence>
<dbReference type="Pfam" id="PF02321">
    <property type="entry name" value="OEP"/>
    <property type="match status" value="2"/>
</dbReference>
<dbReference type="Gene3D" id="1.20.1600.10">
    <property type="entry name" value="Outer membrane efflux proteins (OEP)"/>
    <property type="match status" value="1"/>
</dbReference>
<keyword evidence="5" id="KW-0812">Transmembrane</keyword>
<dbReference type="SUPFAM" id="SSF56954">
    <property type="entry name" value="Outer membrane efflux proteins (OEP)"/>
    <property type="match status" value="1"/>
</dbReference>
<sequence>MKNTILVLCASFLASVSLHAQQETIELDLPLIIDLVENQNIELAQQREIALQSWEALKHEKSRHRVQAELHLSYTQRKASELVGASNEEPVYQTIGPYQKKDAKAFLSTPLWDPNIRADIKAARSRAEIQELTLQLTEEQTLATVIDSYFDFIKSREAVHAAEASIQRSSDLLSTAQNLFKAGASDKIDLIRAELKLADDRELLIETQKTENELQLLLKRMLGIPFEQGLHVSSPELCFDLAYFDAEELYQQALANRPDYLRSLAEIEKSKHLRRSAKTMRHPSLAFYGEYGLANQALNGGTESSEWSALFLVSMPLWDSKKSGSKIRTAESQLRSAELERQRVELDLQREIAQLIARIDSLQSKILLSDKKQSLSRERYRLSAMRFEQGVADNQEAVEATLQLSLNELNQANTRYLYHRSLLQLMAALGDTRSLLDLTVYP</sequence>
<protein>
    <submittedName>
        <fullName evidence="10">TolC family protein</fullName>
    </submittedName>
</protein>
<accession>A0A927FC85</accession>
<evidence type="ECO:0000313" key="11">
    <source>
        <dbReference type="Proteomes" id="UP000622317"/>
    </source>
</evidence>
<keyword evidence="6" id="KW-0472">Membrane</keyword>
<evidence type="ECO:0000256" key="4">
    <source>
        <dbReference type="ARBA" id="ARBA00022452"/>
    </source>
</evidence>
<evidence type="ECO:0000256" key="1">
    <source>
        <dbReference type="ARBA" id="ARBA00004442"/>
    </source>
</evidence>
<feature type="coiled-coil region" evidence="8">
    <location>
        <begin position="327"/>
        <end position="365"/>
    </location>
</feature>
<organism evidence="10 11">
    <name type="scientific">Pelagicoccus enzymogenes</name>
    <dbReference type="NCBI Taxonomy" id="2773457"/>
    <lineage>
        <taxon>Bacteria</taxon>
        <taxon>Pseudomonadati</taxon>
        <taxon>Verrucomicrobiota</taxon>
        <taxon>Opitutia</taxon>
        <taxon>Puniceicoccales</taxon>
        <taxon>Pelagicoccaceae</taxon>
        <taxon>Pelagicoccus</taxon>
    </lineage>
</organism>
<dbReference type="RefSeq" id="WP_191617878.1">
    <property type="nucleotide sequence ID" value="NZ_JACYFG010000038.1"/>
</dbReference>
<proteinExistence type="inferred from homology"/>
<comment type="caution">
    <text evidence="10">The sequence shown here is derived from an EMBL/GenBank/DDBJ whole genome shotgun (WGS) entry which is preliminary data.</text>
</comment>
<evidence type="ECO:0000256" key="6">
    <source>
        <dbReference type="ARBA" id="ARBA00023136"/>
    </source>
</evidence>
<dbReference type="GO" id="GO:0009279">
    <property type="term" value="C:cell outer membrane"/>
    <property type="evidence" value="ECO:0007669"/>
    <property type="project" value="UniProtKB-SubCell"/>
</dbReference>
<feature type="signal peptide" evidence="9">
    <location>
        <begin position="1"/>
        <end position="20"/>
    </location>
</feature>
<evidence type="ECO:0000256" key="3">
    <source>
        <dbReference type="ARBA" id="ARBA00022448"/>
    </source>
</evidence>
<comment type="similarity">
    <text evidence="2">Belongs to the outer membrane factor (OMF) (TC 1.B.17) family.</text>
</comment>
<dbReference type="PANTHER" id="PTHR30026">
    <property type="entry name" value="OUTER MEMBRANE PROTEIN TOLC"/>
    <property type="match status" value="1"/>
</dbReference>
<dbReference type="GO" id="GO:0015562">
    <property type="term" value="F:efflux transmembrane transporter activity"/>
    <property type="evidence" value="ECO:0007669"/>
    <property type="project" value="InterPro"/>
</dbReference>
<dbReference type="GO" id="GO:1990281">
    <property type="term" value="C:efflux pump complex"/>
    <property type="evidence" value="ECO:0007669"/>
    <property type="project" value="TreeGrafter"/>
</dbReference>
<evidence type="ECO:0000256" key="7">
    <source>
        <dbReference type="ARBA" id="ARBA00023237"/>
    </source>
</evidence>
<keyword evidence="3" id="KW-0813">Transport</keyword>
<dbReference type="Proteomes" id="UP000622317">
    <property type="component" value="Unassembled WGS sequence"/>
</dbReference>
<keyword evidence="9" id="KW-0732">Signal</keyword>
<reference evidence="10" key="1">
    <citation type="submission" date="2020-09" db="EMBL/GenBank/DDBJ databases">
        <title>Pelagicoccus enzymogenes sp. nov. with an EPS production, isolated from marine sediment.</title>
        <authorList>
            <person name="Feng X."/>
        </authorList>
    </citation>
    <scope>NUCLEOTIDE SEQUENCE</scope>
    <source>
        <strain evidence="10">NFK12</strain>
    </source>
</reference>
<keyword evidence="4" id="KW-1134">Transmembrane beta strand</keyword>
<keyword evidence="11" id="KW-1185">Reference proteome</keyword>
<gene>
    <name evidence="10" type="ORF">IEN85_14810</name>
</gene>
<dbReference type="EMBL" id="JACYFG010000038">
    <property type="protein sequence ID" value="MBD5780768.1"/>
    <property type="molecule type" value="Genomic_DNA"/>
</dbReference>
<dbReference type="GO" id="GO:0015288">
    <property type="term" value="F:porin activity"/>
    <property type="evidence" value="ECO:0007669"/>
    <property type="project" value="TreeGrafter"/>
</dbReference>
<evidence type="ECO:0000256" key="8">
    <source>
        <dbReference type="SAM" id="Coils"/>
    </source>
</evidence>